<protein>
    <recommendedName>
        <fullName evidence="1">Tc1-like transposase DDE domain-containing protein</fullName>
    </recommendedName>
</protein>
<evidence type="ECO:0000259" key="1">
    <source>
        <dbReference type="Pfam" id="PF13358"/>
    </source>
</evidence>
<comment type="caution">
    <text evidence="2">The sequence shown here is derived from an EMBL/GenBank/DDBJ whole genome shotgun (WGS) entry which is preliminary data.</text>
</comment>
<evidence type="ECO:0000313" key="2">
    <source>
        <dbReference type="EMBL" id="KAG1302439.1"/>
    </source>
</evidence>
<organism evidence="2 3">
    <name type="scientific">Rhizopus oryzae</name>
    <name type="common">Mucormycosis agent</name>
    <name type="synonym">Rhizopus arrhizus var. delemar</name>
    <dbReference type="NCBI Taxonomy" id="64495"/>
    <lineage>
        <taxon>Eukaryota</taxon>
        <taxon>Fungi</taxon>
        <taxon>Fungi incertae sedis</taxon>
        <taxon>Mucoromycota</taxon>
        <taxon>Mucoromycotina</taxon>
        <taxon>Mucoromycetes</taxon>
        <taxon>Mucorales</taxon>
        <taxon>Mucorineae</taxon>
        <taxon>Rhizopodaceae</taxon>
        <taxon>Rhizopus</taxon>
    </lineage>
</organism>
<proteinExistence type="predicted"/>
<dbReference type="GO" id="GO:0003676">
    <property type="term" value="F:nucleic acid binding"/>
    <property type="evidence" value="ECO:0007669"/>
    <property type="project" value="InterPro"/>
</dbReference>
<feature type="domain" description="Tc1-like transposase DDE" evidence="1">
    <location>
        <begin position="40"/>
        <end position="106"/>
    </location>
</feature>
<dbReference type="AlphaFoldDB" id="A0A9P7BMN9"/>
<dbReference type="InterPro" id="IPR036397">
    <property type="entry name" value="RNaseH_sf"/>
</dbReference>
<accession>A0A9P7BMN9</accession>
<dbReference type="InterPro" id="IPR038717">
    <property type="entry name" value="Tc1-like_DDE_dom"/>
</dbReference>
<dbReference type="Pfam" id="PF13358">
    <property type="entry name" value="DDE_3"/>
    <property type="match status" value="1"/>
</dbReference>
<reference evidence="2" key="1">
    <citation type="journal article" date="2020" name="Microb. Genom.">
        <title>Genetic diversity of clinical and environmental Mucorales isolates obtained from an investigation of mucormycosis cases among solid organ transplant recipients.</title>
        <authorList>
            <person name="Nguyen M.H."/>
            <person name="Kaul D."/>
            <person name="Muto C."/>
            <person name="Cheng S.J."/>
            <person name="Richter R.A."/>
            <person name="Bruno V.M."/>
            <person name="Liu G."/>
            <person name="Beyhan S."/>
            <person name="Sundermann A.J."/>
            <person name="Mounaud S."/>
            <person name="Pasculle A.W."/>
            <person name="Nierman W.C."/>
            <person name="Driscoll E."/>
            <person name="Cumbie R."/>
            <person name="Clancy C.J."/>
            <person name="Dupont C.L."/>
        </authorList>
    </citation>
    <scope>NUCLEOTIDE SEQUENCE</scope>
    <source>
        <strain evidence="2">GL11</strain>
    </source>
</reference>
<dbReference type="EMBL" id="JAANQT010002435">
    <property type="protein sequence ID" value="KAG1302439.1"/>
    <property type="molecule type" value="Genomic_DNA"/>
</dbReference>
<name>A0A9P7BMN9_RHIOR</name>
<dbReference type="Gene3D" id="3.30.420.10">
    <property type="entry name" value="Ribonuclease H-like superfamily/Ribonuclease H"/>
    <property type="match status" value="1"/>
</dbReference>
<gene>
    <name evidence="2" type="ORF">G6F64_010924</name>
</gene>
<evidence type="ECO:0000313" key="3">
    <source>
        <dbReference type="Proteomes" id="UP000716291"/>
    </source>
</evidence>
<dbReference type="Proteomes" id="UP000716291">
    <property type="component" value="Unassembled WGS sequence"/>
</dbReference>
<keyword evidence="3" id="KW-1185">Reference proteome</keyword>
<sequence>MAVVTTPTTKALSPTVIGTVSSVGVINLSVQMPKQPPEIRKPKDATAGHYVKFLEATLDKHDQIRGFHLVMDNAPIHSFKQMAELIESRSRTKPVYLPPHSPELNPKSNPRLLLKEKSSVISFNILKPSRRELLM</sequence>